<sequence length="169" mass="18714">MSDVQFSFRETEPADLTYIKRLNYLADVFGDETVDPDPEQFLDANRFYLDAWTPERGGVLVSDHLGIPAGASWLIWGTEDLHGAGYVSPEIPELAIAVEKRYARRGLGGQLLERVAALAKELGAPGLSLCVHEDNGAAKGLYERRGFEFHGREADSPYIAMVRRFPDTG</sequence>
<reference evidence="4" key="1">
    <citation type="submission" date="2023-07" db="EMBL/GenBank/DDBJ databases">
        <title>Sequencing the genomes of 1000 actinobacteria strains.</title>
        <authorList>
            <person name="Klenk H.-P."/>
        </authorList>
    </citation>
    <scope>NUCLEOTIDE SEQUENCE</scope>
    <source>
        <strain evidence="4">DSM 107476</strain>
    </source>
</reference>
<evidence type="ECO:0000313" key="5">
    <source>
        <dbReference type="Proteomes" id="UP001180840"/>
    </source>
</evidence>
<feature type="domain" description="N-acetyltransferase" evidence="3">
    <location>
        <begin position="6"/>
        <end position="166"/>
    </location>
</feature>
<organism evidence="4 5">
    <name type="scientific">Corynebacterium guangdongense</name>
    <dbReference type="NCBI Taxonomy" id="1783348"/>
    <lineage>
        <taxon>Bacteria</taxon>
        <taxon>Bacillati</taxon>
        <taxon>Actinomycetota</taxon>
        <taxon>Actinomycetes</taxon>
        <taxon>Mycobacteriales</taxon>
        <taxon>Corynebacteriaceae</taxon>
        <taxon>Corynebacterium</taxon>
    </lineage>
</organism>
<dbReference type="Pfam" id="PF00583">
    <property type="entry name" value="Acetyltransf_1"/>
    <property type="match status" value="1"/>
</dbReference>
<evidence type="ECO:0000256" key="1">
    <source>
        <dbReference type="ARBA" id="ARBA00022679"/>
    </source>
</evidence>
<proteinExistence type="predicted"/>
<keyword evidence="5" id="KW-1185">Reference proteome</keyword>
<dbReference type="EMBL" id="JAVDXZ010000001">
    <property type="protein sequence ID" value="MDR7329716.1"/>
    <property type="molecule type" value="Genomic_DNA"/>
</dbReference>
<keyword evidence="1" id="KW-0808">Transferase</keyword>
<gene>
    <name evidence="4" type="ORF">J2S39_001392</name>
</gene>
<accession>A0ABU1ZXR2</accession>
<keyword evidence="2" id="KW-0012">Acyltransferase</keyword>
<comment type="caution">
    <text evidence="4">The sequence shown here is derived from an EMBL/GenBank/DDBJ whole genome shotgun (WGS) entry which is preliminary data.</text>
</comment>
<dbReference type="InterPro" id="IPR000182">
    <property type="entry name" value="GNAT_dom"/>
</dbReference>
<dbReference type="CDD" id="cd04301">
    <property type="entry name" value="NAT_SF"/>
    <property type="match status" value="1"/>
</dbReference>
<dbReference type="PROSITE" id="PS51186">
    <property type="entry name" value="GNAT"/>
    <property type="match status" value="1"/>
</dbReference>
<evidence type="ECO:0000313" key="4">
    <source>
        <dbReference type="EMBL" id="MDR7329716.1"/>
    </source>
</evidence>
<dbReference type="SUPFAM" id="SSF55729">
    <property type="entry name" value="Acyl-CoA N-acyltransferases (Nat)"/>
    <property type="match status" value="1"/>
</dbReference>
<dbReference type="Gene3D" id="3.40.630.30">
    <property type="match status" value="1"/>
</dbReference>
<dbReference type="PANTHER" id="PTHR43877">
    <property type="entry name" value="AMINOALKYLPHOSPHONATE N-ACETYLTRANSFERASE-RELATED-RELATED"/>
    <property type="match status" value="1"/>
</dbReference>
<dbReference type="InterPro" id="IPR016181">
    <property type="entry name" value="Acyl_CoA_acyltransferase"/>
</dbReference>
<evidence type="ECO:0000256" key="2">
    <source>
        <dbReference type="ARBA" id="ARBA00023315"/>
    </source>
</evidence>
<dbReference type="Proteomes" id="UP001180840">
    <property type="component" value="Unassembled WGS sequence"/>
</dbReference>
<dbReference type="RefSeq" id="WP_290194745.1">
    <property type="nucleotide sequence ID" value="NZ_CP047654.1"/>
</dbReference>
<protein>
    <submittedName>
        <fullName evidence="4">GNAT superfamily N-acetyltransferase</fullName>
    </submittedName>
</protein>
<name>A0ABU1ZXR2_9CORY</name>
<dbReference type="PANTHER" id="PTHR43877:SF1">
    <property type="entry name" value="ACETYLTRANSFERASE"/>
    <property type="match status" value="1"/>
</dbReference>
<dbReference type="InterPro" id="IPR050832">
    <property type="entry name" value="Bact_Acetyltransf"/>
</dbReference>
<evidence type="ECO:0000259" key="3">
    <source>
        <dbReference type="PROSITE" id="PS51186"/>
    </source>
</evidence>